<organism evidence="2 3">
    <name type="scientific">Ceutorhynchus assimilis</name>
    <name type="common">cabbage seed weevil</name>
    <dbReference type="NCBI Taxonomy" id="467358"/>
    <lineage>
        <taxon>Eukaryota</taxon>
        <taxon>Metazoa</taxon>
        <taxon>Ecdysozoa</taxon>
        <taxon>Arthropoda</taxon>
        <taxon>Hexapoda</taxon>
        <taxon>Insecta</taxon>
        <taxon>Pterygota</taxon>
        <taxon>Neoptera</taxon>
        <taxon>Endopterygota</taxon>
        <taxon>Coleoptera</taxon>
        <taxon>Polyphaga</taxon>
        <taxon>Cucujiformia</taxon>
        <taxon>Curculionidae</taxon>
        <taxon>Ceutorhynchinae</taxon>
        <taxon>Ceutorhynchus</taxon>
    </lineage>
</organism>
<feature type="compositionally biased region" description="Acidic residues" evidence="1">
    <location>
        <begin position="159"/>
        <end position="172"/>
    </location>
</feature>
<dbReference type="EMBL" id="OU892282">
    <property type="protein sequence ID" value="CAG9770333.1"/>
    <property type="molecule type" value="Genomic_DNA"/>
</dbReference>
<dbReference type="CDD" id="cd00590">
    <property type="entry name" value="RRM_SF"/>
    <property type="match status" value="1"/>
</dbReference>
<feature type="compositionally biased region" description="Acidic residues" evidence="1">
    <location>
        <begin position="196"/>
        <end position="208"/>
    </location>
</feature>
<evidence type="ECO:0000313" key="2">
    <source>
        <dbReference type="EMBL" id="CAG9770333.1"/>
    </source>
</evidence>
<evidence type="ECO:0000256" key="1">
    <source>
        <dbReference type="SAM" id="MobiDB-lite"/>
    </source>
</evidence>
<dbReference type="OrthoDB" id="6361271at2759"/>
<feature type="region of interest" description="Disordered" evidence="1">
    <location>
        <begin position="136"/>
        <end position="183"/>
    </location>
</feature>
<evidence type="ECO:0000313" key="3">
    <source>
        <dbReference type="Proteomes" id="UP001152799"/>
    </source>
</evidence>
<keyword evidence="3" id="KW-1185">Reference proteome</keyword>
<dbReference type="Proteomes" id="UP001152799">
    <property type="component" value="Chromosome 6"/>
</dbReference>
<protein>
    <recommendedName>
        <fullName evidence="4">RRM domain-containing protein</fullName>
    </recommendedName>
</protein>
<dbReference type="AlphaFoldDB" id="A0A9N9MTK0"/>
<gene>
    <name evidence="2" type="ORF">CEUTPL_LOCUS10788</name>
</gene>
<reference evidence="2" key="1">
    <citation type="submission" date="2022-01" db="EMBL/GenBank/DDBJ databases">
        <authorList>
            <person name="King R."/>
        </authorList>
    </citation>
    <scope>NUCLEOTIDE SEQUENCE</scope>
</reference>
<name>A0A9N9MTK0_9CUCU</name>
<evidence type="ECO:0008006" key="4">
    <source>
        <dbReference type="Google" id="ProtNLM"/>
    </source>
</evidence>
<sequence>MGTEAKDRNTLYLRLPIKITDQHQILELHPKISVVHLPRQKSRRWCTLDFATKADLEEVREALKKVKINGKSIVLKPLKLKIQKIEKRTIGIMKQFLGSPWEEFEAGDELDDLTEGIQANFETAILPLDPNFDIEVLSNPPGYETDDDDDLDNSNLDNNFDDVCDDIDDDSSEGSSYHPDQDYDEAMEADDLIFGVDEDETDSDDDDVMLSNHIDEGEVSPYGILDSPVAADASISSNSDSDWSNLDL</sequence>
<accession>A0A9N9MTK0</accession>
<feature type="region of interest" description="Disordered" evidence="1">
    <location>
        <begin position="196"/>
        <end position="225"/>
    </location>
</feature>
<proteinExistence type="predicted"/>